<dbReference type="InterPro" id="IPR016181">
    <property type="entry name" value="Acyl_CoA_acyltransferase"/>
</dbReference>
<name>A0A378ZZX9_9HYPH</name>
<accession>A0A378ZZX9</accession>
<gene>
    <name evidence="2" type="primary">bar</name>
    <name evidence="2" type="ORF">NCTC13350_03757</name>
</gene>
<dbReference type="AlphaFoldDB" id="A0A378ZZX9"/>
<evidence type="ECO:0000313" key="2">
    <source>
        <dbReference type="EMBL" id="SUB02785.1"/>
    </source>
</evidence>
<dbReference type="Proteomes" id="UP000255000">
    <property type="component" value="Unassembled WGS sequence"/>
</dbReference>
<dbReference type="Gene3D" id="3.40.630.30">
    <property type="match status" value="1"/>
</dbReference>
<dbReference type="InterPro" id="IPR000182">
    <property type="entry name" value="GNAT_dom"/>
</dbReference>
<protein>
    <submittedName>
        <fullName evidence="2">Phosphinothricin N-acetyltransferase</fullName>
        <ecNumber evidence="2">2.3.1.183</ecNumber>
    </submittedName>
</protein>
<feature type="domain" description="N-acetyltransferase" evidence="1">
    <location>
        <begin position="53"/>
        <end position="214"/>
    </location>
</feature>
<sequence length="219" mass="24265">MSAEVHSNGHLKGQHSCWPFSFAATADQPVPFHCPLPVYLPSGYHLPMTTSLVELRPARHDDTASLAAVHAQAWRLAYRGMLDGLDLERFVARRSGGWWHDAIDKGVEIEVLEVAGEVAGYASYGPCRMRGTGCAGELYELYLKPEYQGLGFGRRLFASVRTCLERRGLKGLAVRVLTDNEPACGFYAALGGVLTGRSWHQTGGKRLELSIYCWHETER</sequence>
<keyword evidence="2" id="KW-0808">Transferase</keyword>
<dbReference type="EMBL" id="UGSK01000001">
    <property type="protein sequence ID" value="SUB02785.1"/>
    <property type="molecule type" value="Genomic_DNA"/>
</dbReference>
<proteinExistence type="predicted"/>
<organism evidence="2 3">
    <name type="scientific">Pannonibacter phragmitetus</name>
    <dbReference type="NCBI Taxonomy" id="121719"/>
    <lineage>
        <taxon>Bacteria</taxon>
        <taxon>Pseudomonadati</taxon>
        <taxon>Pseudomonadota</taxon>
        <taxon>Alphaproteobacteria</taxon>
        <taxon>Hyphomicrobiales</taxon>
        <taxon>Stappiaceae</taxon>
        <taxon>Pannonibacter</taxon>
    </lineage>
</organism>
<reference evidence="2 3" key="1">
    <citation type="submission" date="2018-06" db="EMBL/GenBank/DDBJ databases">
        <authorList>
            <consortium name="Pathogen Informatics"/>
            <person name="Doyle S."/>
        </authorList>
    </citation>
    <scope>NUCLEOTIDE SEQUENCE [LARGE SCALE GENOMIC DNA]</scope>
    <source>
        <strain evidence="2 3">NCTC13350</strain>
    </source>
</reference>
<evidence type="ECO:0000259" key="1">
    <source>
        <dbReference type="PROSITE" id="PS51186"/>
    </source>
</evidence>
<dbReference type="PROSITE" id="PS51186">
    <property type="entry name" value="GNAT"/>
    <property type="match status" value="1"/>
</dbReference>
<dbReference type="Pfam" id="PF00583">
    <property type="entry name" value="Acetyltransf_1"/>
    <property type="match status" value="1"/>
</dbReference>
<dbReference type="EC" id="2.3.1.183" evidence="2"/>
<dbReference type="InterPro" id="IPR050276">
    <property type="entry name" value="MshD_Acetyltransferase"/>
</dbReference>
<dbReference type="SUPFAM" id="SSF55729">
    <property type="entry name" value="Acyl-CoA N-acyltransferases (Nat)"/>
    <property type="match status" value="1"/>
</dbReference>
<dbReference type="CDD" id="cd04301">
    <property type="entry name" value="NAT_SF"/>
    <property type="match status" value="1"/>
</dbReference>
<evidence type="ECO:0000313" key="3">
    <source>
        <dbReference type="Proteomes" id="UP000255000"/>
    </source>
</evidence>
<keyword evidence="2" id="KW-0012">Acyltransferase</keyword>
<dbReference type="GO" id="GO:0102971">
    <property type="term" value="F:phosphinothricin N-acetyltransferase activity"/>
    <property type="evidence" value="ECO:0007669"/>
    <property type="project" value="UniProtKB-EC"/>
</dbReference>
<dbReference type="PANTHER" id="PTHR43617:SF30">
    <property type="entry name" value="HISTONE ACETYLTRANSFERASE"/>
    <property type="match status" value="1"/>
</dbReference>
<dbReference type="PANTHER" id="PTHR43617">
    <property type="entry name" value="L-AMINO ACID N-ACETYLTRANSFERASE"/>
    <property type="match status" value="1"/>
</dbReference>